<dbReference type="EMBL" id="CP038266">
    <property type="protein sequence ID" value="QBR87477.1"/>
    <property type="molecule type" value="Genomic_DNA"/>
</dbReference>
<dbReference type="InterPro" id="IPR027417">
    <property type="entry name" value="P-loop_NTPase"/>
</dbReference>
<evidence type="ECO:0000313" key="3">
    <source>
        <dbReference type="EMBL" id="QBR87477.1"/>
    </source>
</evidence>
<gene>
    <name evidence="3" type="ORF">E4K62_01445</name>
</gene>
<reference evidence="3 4" key="1">
    <citation type="submission" date="2019-03" db="EMBL/GenBank/DDBJ databases">
        <authorList>
            <person name="Dong K."/>
        </authorList>
    </citation>
    <scope>NUCLEOTIDE SEQUENCE [LARGE SCALE GENOMIC DNA]</scope>
    <source>
        <strain evidence="4">dk512</strain>
    </source>
</reference>
<sequence length="987" mass="106677">MRGGLERWKRGVGSHGVRQAMAYAFEGTCDSHLSGGASAASDYAETDGRTVTRFALDEDGLVEDELTSDALSAWVDGRDPATGEQRGRVLATPDADLVLDGTINAPKSFSIAALLHPELAAEYERLQDRLRDRVIRAWHAELNARRGAGGRIRERLARIEVVELQHRRSRALDPHVHRHLWLSVKVRGRDGRWSNVDSRVAMRFHTVVNAEGEIAARTDPTWVAALARHGYTLGADGEILELKHLVKPMSRRSNQIEANRAMLLAEWRAEHARAEPSLDVRRSIDRRAWALGRPNKPRHLEEDDWERLTREEIAEIDPRALSPHGPVLVPATRVEEANVELLALRAVAEADARSPANGGRISVFDLRAGALRAVAASGVVGDRDALQSLIDEVEAAAHLHTEDLLPEAGDRPAHVKALMAQSTAHLKREVAERLEALGAAGERPSTSVMALVAKRALGPGPQLGNRQLDAATVIAGTDRLVSVTGPAGSGKTSMLRVAQFALAAQKRRMLVVAPTKKAASVASRETGAAASSLHALLFDHGWRWRTDEAGRQVWTRLAAGDADPETGSIYNGPRLHPMRPGDRVVLDEAGMADLECANALLALAAETGAGIAMVGDHLQAAPVGHAGAMAALTRRATSVVELDSVHRFRDPEYGQLTLRLRNASTKEDAFAVARDLADGGHLRRADDKDAARAVMLDGYLARTAHGQRVALVTGTNEEADALNESIQQRRIANGELNPARCVLGAEGQRILVGDIVQTRRNDRAAGVENRALWKVADATRKSVQLVSLSDPRDSRTITHDYAGDHLQLAYASTVHGIQGETTDAAIVGPDVDAAGLYVGMTRGRLHNEAVVIASTQTAARARLAEAMRRGLPEVAVADSVRAARDDLKRAAQDPSAEEPLTQGEQEREVRVERLLLRLQAEAATQHARGHASGDDARVHSRVLDRIRSALENRPPRRSLGSTRSDASKVGVGTNGGAPEQTSRRPVL</sequence>
<dbReference type="SUPFAM" id="SSF55464">
    <property type="entry name" value="Origin of replication-binding domain, RBD-like"/>
    <property type="match status" value="1"/>
</dbReference>
<feature type="domain" description="TrwC relaxase" evidence="2">
    <location>
        <begin position="55"/>
        <end position="315"/>
    </location>
</feature>
<proteinExistence type="predicted"/>
<dbReference type="InterPro" id="IPR050534">
    <property type="entry name" value="Coronavir_polyprotein_1ab"/>
</dbReference>
<dbReference type="Proteomes" id="UP000295748">
    <property type="component" value="Chromosome"/>
</dbReference>
<feature type="compositionally biased region" description="Basic and acidic residues" evidence="1">
    <location>
        <begin position="945"/>
        <end position="954"/>
    </location>
</feature>
<evidence type="ECO:0000256" key="1">
    <source>
        <dbReference type="SAM" id="MobiDB-lite"/>
    </source>
</evidence>
<organism evidence="3 4">
    <name type="scientific">Microbacterium wangchenii</name>
    <dbReference type="NCBI Taxonomy" id="2541726"/>
    <lineage>
        <taxon>Bacteria</taxon>
        <taxon>Bacillati</taxon>
        <taxon>Actinomycetota</taxon>
        <taxon>Actinomycetes</taxon>
        <taxon>Micrococcales</taxon>
        <taxon>Microbacteriaceae</taxon>
        <taxon>Microbacterium</taxon>
    </lineage>
</organism>
<evidence type="ECO:0000259" key="2">
    <source>
        <dbReference type="Pfam" id="PF08751"/>
    </source>
</evidence>
<dbReference type="InterPro" id="IPR014862">
    <property type="entry name" value="TrwC"/>
</dbReference>
<keyword evidence="4" id="KW-1185">Reference proteome</keyword>
<name>A0ABX5SQD6_9MICO</name>
<protein>
    <recommendedName>
        <fullName evidence="2">TrwC relaxase domain-containing protein</fullName>
    </recommendedName>
</protein>
<dbReference type="Gene3D" id="3.40.50.300">
    <property type="entry name" value="P-loop containing nucleotide triphosphate hydrolases"/>
    <property type="match status" value="2"/>
</dbReference>
<feature type="region of interest" description="Disordered" evidence="1">
    <location>
        <begin position="885"/>
        <end position="907"/>
    </location>
</feature>
<dbReference type="PANTHER" id="PTHR43788">
    <property type="entry name" value="DNA2/NAM7 HELICASE FAMILY MEMBER"/>
    <property type="match status" value="1"/>
</dbReference>
<dbReference type="Pfam" id="PF08751">
    <property type="entry name" value="TrwC"/>
    <property type="match status" value="1"/>
</dbReference>
<feature type="region of interest" description="Disordered" evidence="1">
    <location>
        <begin position="945"/>
        <end position="987"/>
    </location>
</feature>
<dbReference type="SUPFAM" id="SSF52540">
    <property type="entry name" value="P-loop containing nucleoside triphosphate hydrolases"/>
    <property type="match status" value="1"/>
</dbReference>
<dbReference type="CDD" id="cd18809">
    <property type="entry name" value="SF1_C_RecD"/>
    <property type="match status" value="1"/>
</dbReference>
<accession>A0ABX5SQD6</accession>
<evidence type="ECO:0000313" key="4">
    <source>
        <dbReference type="Proteomes" id="UP000295748"/>
    </source>
</evidence>
<dbReference type="Pfam" id="PF13604">
    <property type="entry name" value="AAA_30"/>
    <property type="match status" value="1"/>
</dbReference>
<dbReference type="Gene3D" id="2.30.30.940">
    <property type="match status" value="1"/>
</dbReference>